<organism evidence="2 3">
    <name type="scientific">Tumebacillus amylolyticus</name>
    <dbReference type="NCBI Taxonomy" id="2801339"/>
    <lineage>
        <taxon>Bacteria</taxon>
        <taxon>Bacillati</taxon>
        <taxon>Bacillota</taxon>
        <taxon>Bacilli</taxon>
        <taxon>Bacillales</taxon>
        <taxon>Alicyclobacillaceae</taxon>
        <taxon>Tumebacillus</taxon>
    </lineage>
</organism>
<keyword evidence="1" id="KW-0732">Signal</keyword>
<sequence length="266" mass="29307">MMRQITWAICLFLLVVSLAAPRAGAETALVHPITLYQEGVKVENLIRSGENQSAVIPALDSLSDMYTRLDPSDISQKVEGIQAVTNELIALKMMYAAVKGPEQAVAEYRIHRIVVAFDSLAYPNSPTWLPVARSMENNLDKMIESVAKGDVKLAKSTFQKFRNERDQISLALALHGNPSELNVQQSAFRFIEGQLQGETISDKQGVLDALGHYKGSLGKLTSEIKVGGDTRLWPVFHMTVGPGTYGTVCGATLCFAGWRVWRKKKN</sequence>
<comment type="caution">
    <text evidence="2">The sequence shown here is derived from an EMBL/GenBank/DDBJ whole genome shotgun (WGS) entry which is preliminary data.</text>
</comment>
<accession>A0ABS1JE18</accession>
<dbReference type="RefSeq" id="WP_201637491.1">
    <property type="nucleotide sequence ID" value="NZ_JAEQNB010000006.1"/>
</dbReference>
<protein>
    <recommendedName>
        <fullName evidence="4">Sporulation protein YpjB</fullName>
    </recommendedName>
</protein>
<gene>
    <name evidence="2" type="ORF">JJB07_18130</name>
</gene>
<dbReference type="InterPro" id="IPR014231">
    <property type="entry name" value="Spore_YpjB"/>
</dbReference>
<dbReference type="EMBL" id="JAEQNB010000006">
    <property type="protein sequence ID" value="MBL0388525.1"/>
    <property type="molecule type" value="Genomic_DNA"/>
</dbReference>
<feature type="chain" id="PRO_5045558565" description="Sporulation protein YpjB" evidence="1">
    <location>
        <begin position="26"/>
        <end position="266"/>
    </location>
</feature>
<keyword evidence="3" id="KW-1185">Reference proteome</keyword>
<dbReference type="Proteomes" id="UP000602284">
    <property type="component" value="Unassembled WGS sequence"/>
</dbReference>
<dbReference type="Pfam" id="PF09577">
    <property type="entry name" value="Spore_YpjB"/>
    <property type="match status" value="1"/>
</dbReference>
<name>A0ABS1JE18_9BACL</name>
<evidence type="ECO:0000256" key="1">
    <source>
        <dbReference type="SAM" id="SignalP"/>
    </source>
</evidence>
<proteinExistence type="predicted"/>
<evidence type="ECO:0000313" key="2">
    <source>
        <dbReference type="EMBL" id="MBL0388525.1"/>
    </source>
</evidence>
<evidence type="ECO:0000313" key="3">
    <source>
        <dbReference type="Proteomes" id="UP000602284"/>
    </source>
</evidence>
<feature type="signal peptide" evidence="1">
    <location>
        <begin position="1"/>
        <end position="25"/>
    </location>
</feature>
<reference evidence="2 3" key="1">
    <citation type="submission" date="2021-01" db="EMBL/GenBank/DDBJ databases">
        <title>Tumebacillus sp. strain ITR2 16S ribosomal RNA gene Genome sequencing and assembly.</title>
        <authorList>
            <person name="Kang M."/>
        </authorList>
    </citation>
    <scope>NUCLEOTIDE SEQUENCE [LARGE SCALE GENOMIC DNA]</scope>
    <source>
        <strain evidence="2 3">ITR2</strain>
    </source>
</reference>
<evidence type="ECO:0008006" key="4">
    <source>
        <dbReference type="Google" id="ProtNLM"/>
    </source>
</evidence>